<dbReference type="Gene3D" id="2.60.40.10">
    <property type="entry name" value="Immunoglobulins"/>
    <property type="match status" value="2"/>
</dbReference>
<evidence type="ECO:0000313" key="6">
    <source>
        <dbReference type="Proteomes" id="UP000823598"/>
    </source>
</evidence>
<gene>
    <name evidence="5" type="ORF">IAB88_04575</name>
</gene>
<sequence length="1936" mass="211459">MKNLKLKWFVSLIFILGSALPAAANVEIDGIIYSLSRSTATALEYTGSGEEVQIPEQVVRNGNTYTVTIVGSAGGSRISGLADYPIPGFVAPAVKKLVIPSSVTFAYLSSQSPLIEEVETSSAETAIRIQNIELGTLTIKGYGCTLNLGINSREEDQGPTSVDNLVFDCQKAILTRFSDDTYWEYYSVKKATLTDKVTNVGGRFDIADEIEVANEEFDGVADYAFANCALERFKVNSTTSAHVLQNAKIGRLDISERIDYELNMKSVGTLFVGDDVETYNLVGTTRPGKIEGAALRTVTYPTRMSLANTTWYDFDGDGSLSFVTSGGGYYNNELQPLGMAEPVDDNYRIKGIYRALDSDNSGVPTLFINDKSAFKYDPETDGFNKAELPEGYLLLDADNNGLTDILTAEDADLFINYRQTDGDYLKTKLRFTTNREDVYNATYELSGNWGDNIPSLSDGWMINGSSIPDSYINITLAADLNKDGIPDLVDNNVGGILYNIGGNDYYTSPEKGEIHQCDLNDDGVLDYVLFDDDESKVYLMIYQSDGSYSQQLLIENSSVSNVWCKDFDHDGDIDVALTVDNEGGNNTFSFIAFFRNDGGGKFTRKENSFTEEYEFVGCNDVNADGLYEFIATDGGNRQTVLLGCDGNLKVTEAEVLHDSYLYPGSGSNADGYVAGDMDNDGFVEYFYSRGNEIGKILNFGDRKNTAPEKMAAPVAYYDEASGKLRITWEEGNDAETSTCDLTYELRIGTAPGKADILATNSLADGRRRTLEEGNMGRNLYNLFNPSAMAEGTYYIAVQAIDAGGLGGAWSDDAVYQHKKAAADFSISHSEMTTADTLQLAARKIDGATYKWDIADGTVISEEGNRIDVTFSSYGEREIGLTITLADGSTLTADTKTVDVLMFSIGSSYDFVPEDIYYDWDHAGFADFNGDGYVDAIVSSFAASAHKGMWSNDGDGTFTKVGKLFNTDLSTTPYGILDFNKDGYLDFMSNEEKGNVFINSGFDDFSFEYSKQEHTMINADRDIPQGLLLGDMNNDGYPEWFYDTSHTADPSYLNGGDNLTFTQVESFEIPDKDNPEKTVRLDAEYYYDINRDGFIDAIASNRHTVGEDNYTMNYYALLKDPTGDFSFEDEKLMFEVRNIEWPVGFTVLFGDLNSDGYLDLFYRKSGENFIRVIPGKSESEWPCKEEVRIPLVGDYNFSLLSNKIDYFRLYDFDNNGYPDIPIKAEDPAGTDAMPSYAILLMQPDFKAELCRTNGVSNDASPFIALSDGAYPQIGGSYKTLGRSDNQAPERPSGVMAKQTADGMLITWCDAKDDHTPAVQMQYNVSVKKKGATGENSFVISPMNALSDEAAVVPSYMYKKSTRMTVPSEFLEAGQTYEVQIQAIDAFNEHSPMTEPVEITISAAGYIDTADKVAKGAETTLKYVGTQASSFSYELDGGTVVSDKGNGEITAKWDEPGVKQITLTASGITINSAITVVDLLDVDFTLPENPLAGAPIEVEVPEAMLDNSRESGFRCDDERVTIEWNRGDEIAVITFAETGTYTVESYIEDDIQGNTCRREAVVAEAMPLAEIAGVTADAAGHYTVSWNTAGMPQQVGKVVISKETNRVDKYSVIGEADLSEGAFTDPESDPAVKSERYIINLAADNGQKSYASDPHKPLHVMINLAAAGGYNLMWNSYEGMEVDYYTILRGPSADNLTELTQIAGSQQNYTDMNAPQGEMFYAVTFTPTAAEMQRAKAAGRTGVAVSSNVVSTSEAIAATYATSMQILSVEPEMRLTYEQGALHLFTEMQPLSATFNRVSWEIVEGDGLATIDANGLLTATGEGSGNVVVRATALDGSGLTAKATIVCEEGAGGVTELRDYNDGEWQLRVANNRGNLRLSGWNDGDEATLYIVSMQGQVMEIVRTSDPQAEIDCAGYPGGVYVVKAIAGGEAKAVKFAL</sequence>
<dbReference type="InterPro" id="IPR013517">
    <property type="entry name" value="FG-GAP"/>
</dbReference>
<dbReference type="Gene3D" id="2.130.10.130">
    <property type="entry name" value="Integrin alpha, N-terminal"/>
    <property type="match status" value="1"/>
</dbReference>
<dbReference type="InterPro" id="IPR000601">
    <property type="entry name" value="PKD_dom"/>
</dbReference>
<reference evidence="5" key="1">
    <citation type="submission" date="2020-10" db="EMBL/GenBank/DDBJ databases">
        <authorList>
            <person name="Gilroy R."/>
        </authorList>
    </citation>
    <scope>NUCLEOTIDE SEQUENCE</scope>
    <source>
        <strain evidence="5">6919</strain>
    </source>
</reference>
<dbReference type="PROSITE" id="PS50093">
    <property type="entry name" value="PKD"/>
    <property type="match status" value="1"/>
</dbReference>
<dbReference type="Pfam" id="PF13517">
    <property type="entry name" value="FG-GAP_3"/>
    <property type="match status" value="1"/>
</dbReference>
<feature type="domain" description="Fibronectin type-III" evidence="4">
    <location>
        <begin position="1286"/>
        <end position="1402"/>
    </location>
</feature>
<keyword evidence="1 2" id="KW-0732">Signal</keyword>
<name>A0A9D9IPH3_9BACT</name>
<feature type="chain" id="PRO_5038461128" evidence="2">
    <location>
        <begin position="25"/>
        <end position="1936"/>
    </location>
</feature>
<feature type="signal peptide" evidence="2">
    <location>
        <begin position="1"/>
        <end position="24"/>
    </location>
</feature>
<proteinExistence type="predicted"/>
<dbReference type="CDD" id="cd00063">
    <property type="entry name" value="FN3"/>
    <property type="match status" value="1"/>
</dbReference>
<dbReference type="PROSITE" id="PS50853">
    <property type="entry name" value="FN3"/>
    <property type="match status" value="1"/>
</dbReference>
<dbReference type="SUPFAM" id="SSF69318">
    <property type="entry name" value="Integrin alpha N-terminal domain"/>
    <property type="match status" value="2"/>
</dbReference>
<evidence type="ECO:0000313" key="5">
    <source>
        <dbReference type="EMBL" id="MBO8476247.1"/>
    </source>
</evidence>
<accession>A0A9D9IPH3</accession>
<dbReference type="PANTHER" id="PTHR44103">
    <property type="entry name" value="PROPROTEIN CONVERTASE P"/>
    <property type="match status" value="1"/>
</dbReference>
<feature type="domain" description="PKD" evidence="3">
    <location>
        <begin position="845"/>
        <end position="892"/>
    </location>
</feature>
<dbReference type="EMBL" id="JADIMC010000053">
    <property type="protein sequence ID" value="MBO8476247.1"/>
    <property type="molecule type" value="Genomic_DNA"/>
</dbReference>
<dbReference type="Gene3D" id="2.60.40.1080">
    <property type="match status" value="1"/>
</dbReference>
<dbReference type="InterPro" id="IPR028994">
    <property type="entry name" value="Integrin_alpha_N"/>
</dbReference>
<evidence type="ECO:0000259" key="4">
    <source>
        <dbReference type="PROSITE" id="PS50853"/>
    </source>
</evidence>
<evidence type="ECO:0000256" key="1">
    <source>
        <dbReference type="ARBA" id="ARBA00022729"/>
    </source>
</evidence>
<dbReference type="Proteomes" id="UP000823598">
    <property type="component" value="Unassembled WGS sequence"/>
</dbReference>
<comment type="caution">
    <text evidence="5">The sequence shown here is derived from an EMBL/GenBank/DDBJ whole genome shotgun (WGS) entry which is preliminary data.</text>
</comment>
<protein>
    <submittedName>
        <fullName evidence="5">VCBS repeat-containing protein</fullName>
    </submittedName>
</protein>
<dbReference type="InterPro" id="IPR003961">
    <property type="entry name" value="FN3_dom"/>
</dbReference>
<dbReference type="CDD" id="cd00146">
    <property type="entry name" value="PKD"/>
    <property type="match status" value="1"/>
</dbReference>
<dbReference type="InterPro" id="IPR013783">
    <property type="entry name" value="Ig-like_fold"/>
</dbReference>
<reference evidence="5" key="2">
    <citation type="journal article" date="2021" name="PeerJ">
        <title>Extensive microbial diversity within the chicken gut microbiome revealed by metagenomics and culture.</title>
        <authorList>
            <person name="Gilroy R."/>
            <person name="Ravi A."/>
            <person name="Getino M."/>
            <person name="Pursley I."/>
            <person name="Horton D.L."/>
            <person name="Alikhan N.F."/>
            <person name="Baker D."/>
            <person name="Gharbi K."/>
            <person name="Hall N."/>
            <person name="Watson M."/>
            <person name="Adriaenssens E.M."/>
            <person name="Foster-Nyarko E."/>
            <person name="Jarju S."/>
            <person name="Secka A."/>
            <person name="Antonio M."/>
            <person name="Oren A."/>
            <person name="Chaudhuri R.R."/>
            <person name="La Ragione R."/>
            <person name="Hildebrand F."/>
            <person name="Pallen M.J."/>
        </authorList>
    </citation>
    <scope>NUCLEOTIDE SEQUENCE</scope>
    <source>
        <strain evidence="5">6919</strain>
    </source>
</reference>
<dbReference type="PANTHER" id="PTHR44103:SF1">
    <property type="entry name" value="PROPROTEIN CONVERTASE P"/>
    <property type="match status" value="1"/>
</dbReference>
<organism evidence="5 6">
    <name type="scientific">Candidatus Limisoma faecipullorum</name>
    <dbReference type="NCBI Taxonomy" id="2840854"/>
    <lineage>
        <taxon>Bacteria</taxon>
        <taxon>Pseudomonadati</taxon>
        <taxon>Bacteroidota</taxon>
        <taxon>Bacteroidia</taxon>
        <taxon>Bacteroidales</taxon>
        <taxon>Candidatus Limisoma</taxon>
    </lineage>
</organism>
<evidence type="ECO:0000256" key="2">
    <source>
        <dbReference type="SAM" id="SignalP"/>
    </source>
</evidence>
<evidence type="ECO:0000259" key="3">
    <source>
        <dbReference type="PROSITE" id="PS50093"/>
    </source>
</evidence>